<feature type="region of interest" description="Disordered" evidence="1">
    <location>
        <begin position="176"/>
        <end position="208"/>
    </location>
</feature>
<name>A0AAV3R1E1_LITER</name>
<dbReference type="EMBL" id="BAABME010006931">
    <property type="protein sequence ID" value="GAA0169665.1"/>
    <property type="molecule type" value="Genomic_DNA"/>
</dbReference>
<feature type="region of interest" description="Disordered" evidence="1">
    <location>
        <begin position="53"/>
        <end position="72"/>
    </location>
</feature>
<feature type="compositionally biased region" description="Pro residues" evidence="1">
    <location>
        <begin position="100"/>
        <end position="118"/>
    </location>
</feature>
<keyword evidence="3" id="KW-1185">Reference proteome</keyword>
<evidence type="ECO:0000256" key="1">
    <source>
        <dbReference type="SAM" id="MobiDB-lite"/>
    </source>
</evidence>
<comment type="caution">
    <text evidence="2">The sequence shown here is derived from an EMBL/GenBank/DDBJ whole genome shotgun (WGS) entry which is preliminary data.</text>
</comment>
<evidence type="ECO:0000313" key="3">
    <source>
        <dbReference type="Proteomes" id="UP001454036"/>
    </source>
</evidence>
<dbReference type="Proteomes" id="UP001454036">
    <property type="component" value="Unassembled WGS sequence"/>
</dbReference>
<sequence length="208" mass="23405">MTCTKVEDERCKLKKDNQKLTKNVLDRDEKIQNLTTQLKALNKGLTMMNSSINRSQSRHPVLANPPETSDDLSLETGQTIYSGIRPPAARPSGHIHYPPQGLPHPPQYAPKNAPPDPAGPRCTYRQLSPYQLGLRLWPYLLAPFALPRVPLTALALPRSLGGILNSLRNKRKDSDFFFQQKDTTHNDSRKNKSTHNHTDNPSNLKSKL</sequence>
<proteinExistence type="predicted"/>
<feature type="region of interest" description="Disordered" evidence="1">
    <location>
        <begin position="83"/>
        <end position="122"/>
    </location>
</feature>
<organism evidence="2 3">
    <name type="scientific">Lithospermum erythrorhizon</name>
    <name type="common">Purple gromwell</name>
    <name type="synonym">Lithospermum officinale var. erythrorhizon</name>
    <dbReference type="NCBI Taxonomy" id="34254"/>
    <lineage>
        <taxon>Eukaryota</taxon>
        <taxon>Viridiplantae</taxon>
        <taxon>Streptophyta</taxon>
        <taxon>Embryophyta</taxon>
        <taxon>Tracheophyta</taxon>
        <taxon>Spermatophyta</taxon>
        <taxon>Magnoliopsida</taxon>
        <taxon>eudicotyledons</taxon>
        <taxon>Gunneridae</taxon>
        <taxon>Pentapetalae</taxon>
        <taxon>asterids</taxon>
        <taxon>lamiids</taxon>
        <taxon>Boraginales</taxon>
        <taxon>Boraginaceae</taxon>
        <taxon>Boraginoideae</taxon>
        <taxon>Lithospermeae</taxon>
        <taxon>Lithospermum</taxon>
    </lineage>
</organism>
<protein>
    <submittedName>
        <fullName evidence="2">Uncharacterized protein</fullName>
    </submittedName>
</protein>
<evidence type="ECO:0000313" key="2">
    <source>
        <dbReference type="EMBL" id="GAA0169665.1"/>
    </source>
</evidence>
<gene>
    <name evidence="2" type="ORF">LIER_24100</name>
</gene>
<reference evidence="2 3" key="1">
    <citation type="submission" date="2024-01" db="EMBL/GenBank/DDBJ databases">
        <title>The complete chloroplast genome sequence of Lithospermum erythrorhizon: insights into the phylogenetic relationship among Boraginaceae species and the maternal lineages of purple gromwells.</title>
        <authorList>
            <person name="Okada T."/>
            <person name="Watanabe K."/>
        </authorList>
    </citation>
    <scope>NUCLEOTIDE SEQUENCE [LARGE SCALE GENOMIC DNA]</scope>
</reference>
<dbReference type="AlphaFoldDB" id="A0AAV3R1E1"/>
<accession>A0AAV3R1E1</accession>
<feature type="compositionally biased region" description="Polar residues" evidence="1">
    <location>
        <begin position="199"/>
        <end position="208"/>
    </location>
</feature>